<feature type="transmembrane region" description="Helical" evidence="1">
    <location>
        <begin position="116"/>
        <end position="139"/>
    </location>
</feature>
<reference evidence="2 3" key="1">
    <citation type="submission" date="2013-11" db="EMBL/GenBank/DDBJ databases">
        <title>Genome sequencing of Stegodyphus mimosarum.</title>
        <authorList>
            <person name="Bechsgaard J."/>
        </authorList>
    </citation>
    <scope>NUCLEOTIDE SEQUENCE [LARGE SCALE GENOMIC DNA]</scope>
</reference>
<dbReference type="AlphaFoldDB" id="A0A087TJB4"/>
<dbReference type="Proteomes" id="UP000054359">
    <property type="component" value="Unassembled WGS sequence"/>
</dbReference>
<dbReference type="EMBL" id="KK115480">
    <property type="protein sequence ID" value="KFM65203.1"/>
    <property type="molecule type" value="Genomic_DNA"/>
</dbReference>
<keyword evidence="3" id="KW-1185">Reference proteome</keyword>
<protein>
    <submittedName>
        <fullName evidence="2">Uncharacterized protein</fullName>
    </submittedName>
</protein>
<evidence type="ECO:0000313" key="2">
    <source>
        <dbReference type="EMBL" id="KFM65203.1"/>
    </source>
</evidence>
<evidence type="ECO:0000313" key="3">
    <source>
        <dbReference type="Proteomes" id="UP000054359"/>
    </source>
</evidence>
<proteinExistence type="predicted"/>
<accession>A0A087TJB4</accession>
<feature type="transmembrane region" description="Helical" evidence="1">
    <location>
        <begin position="90"/>
        <end position="110"/>
    </location>
</feature>
<feature type="non-terminal residue" evidence="2">
    <location>
        <position position="157"/>
    </location>
</feature>
<evidence type="ECO:0000256" key="1">
    <source>
        <dbReference type="SAM" id="Phobius"/>
    </source>
</evidence>
<keyword evidence="1" id="KW-0472">Membrane</keyword>
<keyword evidence="1" id="KW-1133">Transmembrane helix</keyword>
<feature type="transmembrane region" description="Helical" evidence="1">
    <location>
        <begin position="55"/>
        <end position="78"/>
    </location>
</feature>
<keyword evidence="1" id="KW-0812">Transmembrane</keyword>
<organism evidence="2 3">
    <name type="scientific">Stegodyphus mimosarum</name>
    <name type="common">African social velvet spider</name>
    <dbReference type="NCBI Taxonomy" id="407821"/>
    <lineage>
        <taxon>Eukaryota</taxon>
        <taxon>Metazoa</taxon>
        <taxon>Ecdysozoa</taxon>
        <taxon>Arthropoda</taxon>
        <taxon>Chelicerata</taxon>
        <taxon>Arachnida</taxon>
        <taxon>Araneae</taxon>
        <taxon>Araneomorphae</taxon>
        <taxon>Entelegynae</taxon>
        <taxon>Eresoidea</taxon>
        <taxon>Eresidae</taxon>
        <taxon>Stegodyphus</taxon>
    </lineage>
</organism>
<sequence>MAEGKSRTDATRLLMLRSWCMQLNICRTLVLSSGLVCFDNSTESMMVGDVVNLSVISMTISVGITSLNIAVSIPMLLASLLEVTVMVAPYDVVSIFVGNGVMSVILLSIIRMATISSFLCTAVTAAISVIPILCSSYCCQHSHKSKLKHVDTKKFDG</sequence>
<name>A0A087TJB4_STEMI</name>
<gene>
    <name evidence="2" type="ORF">X975_09632</name>
</gene>